<comment type="cofactor">
    <cofactor evidence="1">
        <name>Fe(2+)</name>
        <dbReference type="ChEBI" id="CHEBI:29033"/>
    </cofactor>
</comment>
<accession>A0AA47MWI0</accession>
<reference evidence="18" key="1">
    <citation type="journal article" date="2023" name="Front. Mar. Sci.">
        <title>A new Merluccius polli reference genome to investigate the effects of global change in West African waters.</title>
        <authorList>
            <person name="Mateo J.L."/>
            <person name="Blanco-Fernandez C."/>
            <person name="Garcia-Vazquez E."/>
            <person name="Machado-Schiaffino G."/>
        </authorList>
    </citation>
    <scope>NUCLEOTIDE SEQUENCE</scope>
    <source>
        <strain evidence="18">C29</strain>
        <tissue evidence="18">Fin</tissue>
    </source>
</reference>
<dbReference type="GO" id="GO:0070813">
    <property type="term" value="P:hydrogen sulfide metabolic process"/>
    <property type="evidence" value="ECO:0007669"/>
    <property type="project" value="TreeGrafter"/>
</dbReference>
<dbReference type="InterPro" id="IPR001279">
    <property type="entry name" value="Metallo-B-lactamas"/>
</dbReference>
<dbReference type="InterPro" id="IPR051682">
    <property type="entry name" value="Mito_Persulfide_Diox"/>
</dbReference>
<evidence type="ECO:0000256" key="12">
    <source>
        <dbReference type="ARBA" id="ARBA00065219"/>
    </source>
</evidence>
<evidence type="ECO:0000256" key="13">
    <source>
        <dbReference type="ARBA" id="ARBA00066686"/>
    </source>
</evidence>
<evidence type="ECO:0000256" key="16">
    <source>
        <dbReference type="SAM" id="MobiDB-lite"/>
    </source>
</evidence>
<feature type="region of interest" description="Disordered" evidence="16">
    <location>
        <begin position="66"/>
        <end position="86"/>
    </location>
</feature>
<dbReference type="Proteomes" id="UP001174136">
    <property type="component" value="Unassembled WGS sequence"/>
</dbReference>
<keyword evidence="7" id="KW-0007">Acetylation</keyword>
<evidence type="ECO:0000313" key="18">
    <source>
        <dbReference type="EMBL" id="KAK0147369.1"/>
    </source>
</evidence>
<keyword evidence="9" id="KW-0408">Iron</keyword>
<feature type="compositionally biased region" description="Gly residues" evidence="16">
    <location>
        <begin position="34"/>
        <end position="43"/>
    </location>
</feature>
<dbReference type="GO" id="GO:0006749">
    <property type="term" value="P:glutathione metabolic process"/>
    <property type="evidence" value="ECO:0007669"/>
    <property type="project" value="InterPro"/>
</dbReference>
<organism evidence="18 19">
    <name type="scientific">Merluccius polli</name>
    <name type="common">Benguela hake</name>
    <name type="synonym">Merluccius cadenati</name>
    <dbReference type="NCBI Taxonomy" id="89951"/>
    <lineage>
        <taxon>Eukaryota</taxon>
        <taxon>Metazoa</taxon>
        <taxon>Chordata</taxon>
        <taxon>Craniata</taxon>
        <taxon>Vertebrata</taxon>
        <taxon>Euteleostomi</taxon>
        <taxon>Actinopterygii</taxon>
        <taxon>Neopterygii</taxon>
        <taxon>Teleostei</taxon>
        <taxon>Neoteleostei</taxon>
        <taxon>Acanthomorphata</taxon>
        <taxon>Zeiogadaria</taxon>
        <taxon>Gadariae</taxon>
        <taxon>Gadiformes</taxon>
        <taxon>Gadoidei</taxon>
        <taxon>Merlucciidae</taxon>
        <taxon>Merluccius</taxon>
    </lineage>
</organism>
<dbReference type="GO" id="GO:0005739">
    <property type="term" value="C:mitochondrion"/>
    <property type="evidence" value="ECO:0007669"/>
    <property type="project" value="UniProtKB-SubCell"/>
</dbReference>
<name>A0AA47MWI0_MERPO</name>
<keyword evidence="19" id="KW-1185">Reference proteome</keyword>
<protein>
    <recommendedName>
        <fullName evidence="14">Persulfide dioxygenase ETHE1, mitochondrial</fullName>
        <ecNumber evidence="13">1.13.11.18</ecNumber>
    </recommendedName>
    <alternativeName>
        <fullName evidence="15">Sulfur dioxygenase ETHE1</fullName>
    </alternativeName>
</protein>
<evidence type="ECO:0000256" key="1">
    <source>
        <dbReference type="ARBA" id="ARBA00001954"/>
    </source>
</evidence>
<evidence type="ECO:0000256" key="14">
    <source>
        <dbReference type="ARBA" id="ARBA00067300"/>
    </source>
</evidence>
<dbReference type="AlphaFoldDB" id="A0AA47MWI0"/>
<dbReference type="SUPFAM" id="SSF56281">
    <property type="entry name" value="Metallo-hydrolase/oxidoreductase"/>
    <property type="match status" value="1"/>
</dbReference>
<evidence type="ECO:0000256" key="6">
    <source>
        <dbReference type="ARBA" id="ARBA00022964"/>
    </source>
</evidence>
<dbReference type="GO" id="GO:0050313">
    <property type="term" value="F:sulfur dioxygenase activity"/>
    <property type="evidence" value="ECO:0007669"/>
    <property type="project" value="UniProtKB-EC"/>
</dbReference>
<keyword evidence="10" id="KW-0496">Mitochondrion</keyword>
<dbReference type="InterPro" id="IPR044528">
    <property type="entry name" value="POD-like_MBL-fold"/>
</dbReference>
<dbReference type="InterPro" id="IPR036866">
    <property type="entry name" value="RibonucZ/Hydroxyglut_hydro"/>
</dbReference>
<comment type="subunit">
    <text evidence="12">Homodimer. Monomer. Interacts with TST. May interact with RELA.</text>
</comment>
<dbReference type="EMBL" id="JAOPHQ010002310">
    <property type="protein sequence ID" value="KAK0147369.1"/>
    <property type="molecule type" value="Genomic_DNA"/>
</dbReference>
<dbReference type="GO" id="GO:0046872">
    <property type="term" value="F:metal ion binding"/>
    <property type="evidence" value="ECO:0007669"/>
    <property type="project" value="UniProtKB-KW"/>
</dbReference>
<evidence type="ECO:0000256" key="5">
    <source>
        <dbReference type="ARBA" id="ARBA00022946"/>
    </source>
</evidence>
<keyword evidence="6 18" id="KW-0223">Dioxygenase</keyword>
<keyword evidence="4" id="KW-0479">Metal-binding</keyword>
<evidence type="ECO:0000256" key="9">
    <source>
        <dbReference type="ARBA" id="ARBA00023004"/>
    </source>
</evidence>
<comment type="caution">
    <text evidence="18">The sequence shown here is derived from an EMBL/GenBank/DDBJ whole genome shotgun (WGS) entry which is preliminary data.</text>
</comment>
<dbReference type="PANTHER" id="PTHR43084">
    <property type="entry name" value="PERSULFIDE DIOXYGENASE ETHE1"/>
    <property type="match status" value="1"/>
</dbReference>
<comment type="subcellular location">
    <subcellularLocation>
        <location evidence="2">Mitochondrion</location>
    </subcellularLocation>
</comment>
<evidence type="ECO:0000256" key="4">
    <source>
        <dbReference type="ARBA" id="ARBA00022723"/>
    </source>
</evidence>
<evidence type="ECO:0000256" key="2">
    <source>
        <dbReference type="ARBA" id="ARBA00004173"/>
    </source>
</evidence>
<keyword evidence="8" id="KW-0560">Oxidoreductase</keyword>
<feature type="domain" description="Metallo-beta-lactamase" evidence="17">
    <location>
        <begin position="92"/>
        <end position="253"/>
    </location>
</feature>
<dbReference type="EC" id="1.13.11.18" evidence="13"/>
<evidence type="ECO:0000256" key="10">
    <source>
        <dbReference type="ARBA" id="ARBA00023128"/>
    </source>
</evidence>
<evidence type="ECO:0000256" key="15">
    <source>
        <dbReference type="ARBA" id="ARBA00077964"/>
    </source>
</evidence>
<dbReference type="PANTHER" id="PTHR43084:SF1">
    <property type="entry name" value="PERSULFIDE DIOXYGENASE ETHE1, MITOCHONDRIAL"/>
    <property type="match status" value="1"/>
</dbReference>
<sequence length="313" mass="33343">MCVVRPAALALASALRQRAAASVSGLAATRGGRPLSGGDGGGSPPSPAGCRSLCSRMALREGLVFRQPSGGPSSRLKDTGSARQPLYESSSSTYTYLLADSNSAEAVIIDPVLETVERDLMLVNQLGLTLKIAVNTHCHADHITGSGRLKRQVSGLRSAISRLSGASADLLLDDGDSIPFGRHVLTVRETPGHTDGCVTLVLGDQSLAFTGDALLIRGCGRTDFQQGCANRLYDSVHQKIFTLPDQCLVYPAHDYKGQTVSTVGEERRFNPRLTRSREEFIDIMNNLNLEKPAKIALTAAVLPIPRVPVTIVN</sequence>
<evidence type="ECO:0000256" key="11">
    <source>
        <dbReference type="ARBA" id="ARBA00050990"/>
    </source>
</evidence>
<evidence type="ECO:0000256" key="8">
    <source>
        <dbReference type="ARBA" id="ARBA00023002"/>
    </source>
</evidence>
<evidence type="ECO:0000256" key="3">
    <source>
        <dbReference type="ARBA" id="ARBA00006759"/>
    </source>
</evidence>
<keyword evidence="5" id="KW-0809">Transit peptide</keyword>
<gene>
    <name evidence="18" type="primary">Ethe1</name>
    <name evidence="18" type="ORF">N1851_013157</name>
</gene>
<evidence type="ECO:0000256" key="7">
    <source>
        <dbReference type="ARBA" id="ARBA00022990"/>
    </source>
</evidence>
<dbReference type="Gene3D" id="3.60.15.10">
    <property type="entry name" value="Ribonuclease Z/Hydroxyacylglutathione hydrolase-like"/>
    <property type="match status" value="1"/>
</dbReference>
<proteinExistence type="inferred from homology"/>
<dbReference type="FunFam" id="3.60.15.10:FF:000013">
    <property type="entry name" value="Persulfide dioxygenase ETHE1, mitochondrial"/>
    <property type="match status" value="1"/>
</dbReference>
<dbReference type="CDD" id="cd07724">
    <property type="entry name" value="POD-like_MBL-fold"/>
    <property type="match status" value="1"/>
</dbReference>
<feature type="region of interest" description="Disordered" evidence="16">
    <location>
        <begin position="26"/>
        <end position="48"/>
    </location>
</feature>
<evidence type="ECO:0000313" key="19">
    <source>
        <dbReference type="Proteomes" id="UP001174136"/>
    </source>
</evidence>
<dbReference type="SMART" id="SM00849">
    <property type="entry name" value="Lactamase_B"/>
    <property type="match status" value="1"/>
</dbReference>
<dbReference type="Pfam" id="PF00753">
    <property type="entry name" value="Lactamase_B"/>
    <property type="match status" value="1"/>
</dbReference>
<comment type="catalytic activity">
    <reaction evidence="11">
        <text>S-sulfanylglutathione + O2 + H2O = sulfite + glutathione + 2 H(+)</text>
        <dbReference type="Rhea" id="RHEA:12981"/>
        <dbReference type="ChEBI" id="CHEBI:15377"/>
        <dbReference type="ChEBI" id="CHEBI:15378"/>
        <dbReference type="ChEBI" id="CHEBI:15379"/>
        <dbReference type="ChEBI" id="CHEBI:17359"/>
        <dbReference type="ChEBI" id="CHEBI:57925"/>
        <dbReference type="ChEBI" id="CHEBI:58905"/>
        <dbReference type="EC" id="1.13.11.18"/>
    </reaction>
</comment>
<comment type="similarity">
    <text evidence="3">Belongs to the metallo-beta-lactamase superfamily. Glyoxalase II family.</text>
</comment>
<evidence type="ECO:0000259" key="17">
    <source>
        <dbReference type="SMART" id="SM00849"/>
    </source>
</evidence>